<organism evidence="1 3">
    <name type="scientific">Pseudomonas flexibilis</name>
    <dbReference type="NCBI Taxonomy" id="706570"/>
    <lineage>
        <taxon>Bacteria</taxon>
        <taxon>Pseudomonadati</taxon>
        <taxon>Pseudomonadota</taxon>
        <taxon>Gammaproteobacteria</taxon>
        <taxon>Pseudomonadales</taxon>
        <taxon>Pseudomonadaceae</taxon>
        <taxon>Pseudomonas</taxon>
    </lineage>
</organism>
<dbReference type="EMBL" id="JTAK01000004">
    <property type="protein sequence ID" value="KHO64936.1"/>
    <property type="molecule type" value="Genomic_DNA"/>
</dbReference>
<evidence type="ECO:0000313" key="2">
    <source>
        <dbReference type="EMBL" id="SIR04095.1"/>
    </source>
</evidence>
<dbReference type="OrthoDB" id="6993804at2"/>
<name>A0A0B3BV44_9PSED</name>
<dbReference type="RefSeq" id="WP_027590239.1">
    <property type="nucleotide sequence ID" value="NZ_FMUP01000002.1"/>
</dbReference>
<accession>A0A0B3BV44</accession>
<protein>
    <recommendedName>
        <fullName evidence="5">DUF2931 family protein</fullName>
    </recommendedName>
</protein>
<dbReference type="Proteomes" id="UP000030980">
    <property type="component" value="Unassembled WGS sequence"/>
</dbReference>
<dbReference type="AlphaFoldDB" id="A0A0B3BV44"/>
<dbReference type="Pfam" id="PF11153">
    <property type="entry name" value="DUF2931"/>
    <property type="match status" value="1"/>
</dbReference>
<gene>
    <name evidence="1" type="ORF">PT85_12245</name>
    <name evidence="2" type="ORF">SAMN05421672_113108</name>
</gene>
<reference evidence="1 3" key="1">
    <citation type="submission" date="2014-11" db="EMBL/GenBank/DDBJ databases">
        <title>Genome sequence of Pseudomonas tuomuerensis JCM 14085.</title>
        <authorList>
            <person name="Shin S.-K."/>
            <person name="Yi H."/>
        </authorList>
    </citation>
    <scope>NUCLEOTIDE SEQUENCE [LARGE SCALE GENOMIC DNA]</scope>
    <source>
        <strain evidence="1 3">JCM 14085</strain>
    </source>
</reference>
<dbReference type="PROSITE" id="PS51257">
    <property type="entry name" value="PROKAR_LIPOPROTEIN"/>
    <property type="match status" value="1"/>
</dbReference>
<evidence type="ECO:0000313" key="1">
    <source>
        <dbReference type="EMBL" id="KHO64936.1"/>
    </source>
</evidence>
<evidence type="ECO:0008006" key="5">
    <source>
        <dbReference type="Google" id="ProtNLM"/>
    </source>
</evidence>
<reference evidence="2 4" key="2">
    <citation type="submission" date="2017-01" db="EMBL/GenBank/DDBJ databases">
        <authorList>
            <person name="Mah S.A."/>
            <person name="Swanson W.J."/>
            <person name="Moy G.W."/>
            <person name="Vacquier V.D."/>
        </authorList>
    </citation>
    <scope>NUCLEOTIDE SEQUENCE [LARGE SCALE GENOMIC DNA]</scope>
    <source>
        <strain evidence="2 4">ATCC 29606</strain>
    </source>
</reference>
<dbReference type="STRING" id="706570.PT85_12245"/>
<dbReference type="EMBL" id="FTMC01000013">
    <property type="protein sequence ID" value="SIR04095.1"/>
    <property type="molecule type" value="Genomic_DNA"/>
</dbReference>
<keyword evidence="3" id="KW-1185">Reference proteome</keyword>
<evidence type="ECO:0000313" key="4">
    <source>
        <dbReference type="Proteomes" id="UP000186079"/>
    </source>
</evidence>
<dbReference type="InterPro" id="IPR021326">
    <property type="entry name" value="DUF2931"/>
</dbReference>
<dbReference type="Proteomes" id="UP000186079">
    <property type="component" value="Unassembled WGS sequence"/>
</dbReference>
<evidence type="ECO:0000313" key="3">
    <source>
        <dbReference type="Proteomes" id="UP000030980"/>
    </source>
</evidence>
<proteinExistence type="predicted"/>
<sequence length="216" mass="24102">MKPLWLLLACVLAGCSNLPSRPDLPYDAWFVGTMAPDYMDTWVEHIDVVDRHGWVYEDVSGGVSSMRRPPLLNGKPAGWPKQVGLGSGRHMTGIDLPELIFVTWQSLVEPQTYNARIRIPEWVHEEMLKPHRAYCQFDGQEVDGLYRDSITLGLAPGGIVKAWLTGPCLSDIEITRYQASVSKVGPYGGKSGGKHRPLNEISKAYIERHGVPYGSW</sequence>